<dbReference type="EMBL" id="JANUGP010000028">
    <property type="protein sequence ID" value="MCS0605169.1"/>
    <property type="molecule type" value="Genomic_DNA"/>
</dbReference>
<dbReference type="SUPFAM" id="SSF56801">
    <property type="entry name" value="Acetyl-CoA synthetase-like"/>
    <property type="match status" value="1"/>
</dbReference>
<name>A0ABT2B9H6_9ACTN</name>
<protein>
    <recommendedName>
        <fullName evidence="4">Phenylacetate-CoA ligase</fullName>
    </recommendedName>
</protein>
<feature type="compositionally biased region" description="Low complexity" evidence="1">
    <location>
        <begin position="9"/>
        <end position="21"/>
    </location>
</feature>
<dbReference type="Gene3D" id="3.40.50.12780">
    <property type="entry name" value="N-terminal domain of ligase-like"/>
    <property type="match status" value="1"/>
</dbReference>
<reference evidence="2 3" key="1">
    <citation type="submission" date="2022-08" db="EMBL/GenBank/DDBJ databases">
        <authorList>
            <person name="Somphong A."/>
            <person name="Phongsopitanun W."/>
        </authorList>
    </citation>
    <scope>NUCLEOTIDE SEQUENCE [LARGE SCALE GENOMIC DNA]</scope>
    <source>
        <strain evidence="2 3">LP11</strain>
    </source>
</reference>
<organism evidence="2 3">
    <name type="scientific">Streptomyces pyxinicus</name>
    <dbReference type="NCBI Taxonomy" id="2970331"/>
    <lineage>
        <taxon>Bacteria</taxon>
        <taxon>Bacillati</taxon>
        <taxon>Actinomycetota</taxon>
        <taxon>Actinomycetes</taxon>
        <taxon>Kitasatosporales</taxon>
        <taxon>Streptomycetaceae</taxon>
        <taxon>Streptomyces</taxon>
    </lineage>
</organism>
<sequence>MGTQPVEHGTAATAAAAAGTTSTDEDAEKMSDSAGIARWGRFAAGAARTVPAYRRFLAERGVDASALQPSDLSGLPAMDKPGYINAFPLAERCRDGDPRTVQMVSMSSGSSGTPTVWPRRLDDEENAATPFRRVLAGTFGADRRHTLAVVCFPLGSWVGGLYTLQCLQHLARTGLILTVAAPGNDVTAVLRAVRSLAPLAEQTVLLGYPPFLKDVVDAGRAAGVPWERYGMHLVFAGEVFSETWRDTVCERAGIVSPETATAGLYGTADAGVLAYETPASIRLRRAVSATAGAAPAVFGSERLPSLMEYDPALRHFDSVDGELFLTTDGVVPLVRYTLGDTGGAASREALAERCARAAVPVPPAAPGAAAPHVWLFGRPLFALSMYGANIFPETIAAGLERDGCYPYLTGKFVMEIQDGERPRLRVTAEVAPGHSPAEVRTEGTSDSLLAALREQNSEYAHYVPAELQPPLVRLRSHGDPEYFPVGVKHRYTRTG</sequence>
<gene>
    <name evidence="2" type="ORF">NX794_28745</name>
</gene>
<evidence type="ECO:0000313" key="2">
    <source>
        <dbReference type="EMBL" id="MCS0605169.1"/>
    </source>
</evidence>
<dbReference type="InterPro" id="IPR042099">
    <property type="entry name" value="ANL_N_sf"/>
</dbReference>
<dbReference type="PANTHER" id="PTHR43845:SF1">
    <property type="entry name" value="BLR5969 PROTEIN"/>
    <property type="match status" value="1"/>
</dbReference>
<accession>A0ABT2B9H6</accession>
<dbReference type="Proteomes" id="UP001205612">
    <property type="component" value="Unassembled WGS sequence"/>
</dbReference>
<evidence type="ECO:0008006" key="4">
    <source>
        <dbReference type="Google" id="ProtNLM"/>
    </source>
</evidence>
<keyword evidence="3" id="KW-1185">Reference proteome</keyword>
<dbReference type="PANTHER" id="PTHR43845">
    <property type="entry name" value="BLR5969 PROTEIN"/>
    <property type="match status" value="1"/>
</dbReference>
<proteinExistence type="predicted"/>
<dbReference type="RefSeq" id="WP_258782189.1">
    <property type="nucleotide sequence ID" value="NZ_JANUGP010000028.1"/>
</dbReference>
<comment type="caution">
    <text evidence="2">The sequence shown here is derived from an EMBL/GenBank/DDBJ whole genome shotgun (WGS) entry which is preliminary data.</text>
</comment>
<feature type="region of interest" description="Disordered" evidence="1">
    <location>
        <begin position="1"/>
        <end position="29"/>
    </location>
</feature>
<evidence type="ECO:0000256" key="1">
    <source>
        <dbReference type="SAM" id="MobiDB-lite"/>
    </source>
</evidence>
<evidence type="ECO:0000313" key="3">
    <source>
        <dbReference type="Proteomes" id="UP001205612"/>
    </source>
</evidence>